<feature type="transmembrane region" description="Helical" evidence="1">
    <location>
        <begin position="110"/>
        <end position="130"/>
    </location>
</feature>
<feature type="transmembrane region" description="Helical" evidence="1">
    <location>
        <begin position="41"/>
        <end position="58"/>
    </location>
</feature>
<dbReference type="Proteomes" id="UP000824087">
    <property type="component" value="Unassembled WGS sequence"/>
</dbReference>
<sequence>MRYIKMFFIYSILGFLLESSVALIFGWSFESGVLFGPWTPIYGFGAIIIHVLSQYLFLHLHLDRIIETIIVFFVVTILLTLLEWFGGILIEAIFHTHFWDYSNHAYHIGPYISLTMSLLWGIGSILFIYLIDPKCNRWFEKIPNWIFILLIFLFAIDLVLTWLYKI</sequence>
<keyword evidence="1" id="KW-1133">Transmembrane helix</keyword>
<feature type="transmembrane region" description="Helical" evidence="1">
    <location>
        <begin position="142"/>
        <end position="164"/>
    </location>
</feature>
<proteinExistence type="predicted"/>
<keyword evidence="1" id="KW-0812">Transmembrane</keyword>
<evidence type="ECO:0000313" key="2">
    <source>
        <dbReference type="EMBL" id="HIU22204.1"/>
    </source>
</evidence>
<feature type="transmembrane region" description="Helical" evidence="1">
    <location>
        <begin position="7"/>
        <end position="29"/>
    </location>
</feature>
<accession>A0A9D1HTF5</accession>
<keyword evidence="1" id="KW-0472">Membrane</keyword>
<feature type="transmembrane region" description="Helical" evidence="1">
    <location>
        <begin position="70"/>
        <end position="90"/>
    </location>
</feature>
<dbReference type="Pfam" id="PF06541">
    <property type="entry name" value="ABC_trans_CmpB"/>
    <property type="match status" value="1"/>
</dbReference>
<reference evidence="2" key="1">
    <citation type="submission" date="2020-10" db="EMBL/GenBank/DDBJ databases">
        <authorList>
            <person name="Gilroy R."/>
        </authorList>
    </citation>
    <scope>NUCLEOTIDE SEQUENCE</scope>
    <source>
        <strain evidence="2">CHK197-8231</strain>
    </source>
</reference>
<dbReference type="EMBL" id="DVML01000008">
    <property type="protein sequence ID" value="HIU22204.1"/>
    <property type="molecule type" value="Genomic_DNA"/>
</dbReference>
<dbReference type="AlphaFoldDB" id="A0A9D1HTF5"/>
<organism evidence="2 3">
    <name type="scientific">Candidatus Fimihabitans intestinipullorum</name>
    <dbReference type="NCBI Taxonomy" id="2840820"/>
    <lineage>
        <taxon>Bacteria</taxon>
        <taxon>Bacillati</taxon>
        <taxon>Mycoplasmatota</taxon>
        <taxon>Mycoplasmatota incertae sedis</taxon>
        <taxon>Candidatus Fimihabitans</taxon>
    </lineage>
</organism>
<evidence type="ECO:0000256" key="1">
    <source>
        <dbReference type="SAM" id="Phobius"/>
    </source>
</evidence>
<name>A0A9D1HTF5_9BACT</name>
<evidence type="ECO:0000313" key="3">
    <source>
        <dbReference type="Proteomes" id="UP000824087"/>
    </source>
</evidence>
<gene>
    <name evidence="2" type="ORF">IAD49_01345</name>
</gene>
<reference evidence="2" key="2">
    <citation type="journal article" date="2021" name="PeerJ">
        <title>Extensive microbial diversity within the chicken gut microbiome revealed by metagenomics and culture.</title>
        <authorList>
            <person name="Gilroy R."/>
            <person name="Ravi A."/>
            <person name="Getino M."/>
            <person name="Pursley I."/>
            <person name="Horton D.L."/>
            <person name="Alikhan N.F."/>
            <person name="Baker D."/>
            <person name="Gharbi K."/>
            <person name="Hall N."/>
            <person name="Watson M."/>
            <person name="Adriaenssens E.M."/>
            <person name="Foster-Nyarko E."/>
            <person name="Jarju S."/>
            <person name="Secka A."/>
            <person name="Antonio M."/>
            <person name="Oren A."/>
            <person name="Chaudhuri R.R."/>
            <person name="La Ragione R."/>
            <person name="Hildebrand F."/>
            <person name="Pallen M.J."/>
        </authorList>
    </citation>
    <scope>NUCLEOTIDE SEQUENCE</scope>
    <source>
        <strain evidence="2">CHK197-8231</strain>
    </source>
</reference>
<protein>
    <submittedName>
        <fullName evidence="2">ABC transporter permease</fullName>
    </submittedName>
</protein>
<comment type="caution">
    <text evidence="2">The sequence shown here is derived from an EMBL/GenBank/DDBJ whole genome shotgun (WGS) entry which is preliminary data.</text>
</comment>
<dbReference type="InterPro" id="IPR010540">
    <property type="entry name" value="CmpB_TMEM229"/>
</dbReference>